<sequence length="315" mass="35926">MLPDLNRLKVFFHIFNEQSSTAAAKKLHITQSGVSQHLKKLEEELQTELFTRVNRRLVPTAAGKKLYEIVQDFMEDLEQGVRHINDGLEMPSGPLRIGAPSEFGKIYLPPIFGSFRRKYPSVTMQLELDEPRVLFEKVASGELDFAYIDILPFFMDTPGGTSAYSIKPVVKEEFVLACSEEYYRAKVNGTDYEQLKQLDFIGYKKDIALFRSWFKLHFEREPQNLNLVFIADSSEAIVSAIKAGLGVGITVSHLMNREINTGKIIAIRPDAEKLQNTIACVQFKNKQPSITETAFQEHFRLELSKNYAKLELIEI</sequence>
<dbReference type="GO" id="GO:0000976">
    <property type="term" value="F:transcription cis-regulatory region binding"/>
    <property type="evidence" value="ECO:0007669"/>
    <property type="project" value="TreeGrafter"/>
</dbReference>
<evidence type="ECO:0000259" key="5">
    <source>
        <dbReference type="PROSITE" id="PS50931"/>
    </source>
</evidence>
<evidence type="ECO:0000256" key="1">
    <source>
        <dbReference type="ARBA" id="ARBA00009437"/>
    </source>
</evidence>
<dbReference type="PRINTS" id="PR00039">
    <property type="entry name" value="HTHLYSR"/>
</dbReference>
<dbReference type="FunFam" id="1.10.10.10:FF:000001">
    <property type="entry name" value="LysR family transcriptional regulator"/>
    <property type="match status" value="1"/>
</dbReference>
<dbReference type="EMBL" id="CP001649">
    <property type="protein sequence ID" value="ACS81797.1"/>
    <property type="molecule type" value="Genomic_DNA"/>
</dbReference>
<keyword evidence="2" id="KW-0805">Transcription regulation</keyword>
<dbReference type="HOGENOM" id="CLU_039613_6_1_7"/>
<dbReference type="PANTHER" id="PTHR30126:SF84">
    <property type="entry name" value="HTH-TYPE TRANSCRIPTIONAL REGULATOR PTXR"/>
    <property type="match status" value="1"/>
</dbReference>
<evidence type="ECO:0000313" key="6">
    <source>
        <dbReference type="EMBL" id="ACS81797.1"/>
    </source>
</evidence>
<dbReference type="Gene3D" id="3.40.190.290">
    <property type="match status" value="1"/>
</dbReference>
<dbReference type="eggNOG" id="COG0583">
    <property type="taxonomic scope" value="Bacteria"/>
</dbReference>
<dbReference type="OrthoDB" id="9785745at2"/>
<dbReference type="SUPFAM" id="SSF53850">
    <property type="entry name" value="Periplasmic binding protein-like II"/>
    <property type="match status" value="1"/>
</dbReference>
<dbReference type="PANTHER" id="PTHR30126">
    <property type="entry name" value="HTH-TYPE TRANSCRIPTIONAL REGULATOR"/>
    <property type="match status" value="1"/>
</dbReference>
<keyword evidence="4" id="KW-0804">Transcription</keyword>
<keyword evidence="7" id="KW-1185">Reference proteome</keyword>
<dbReference type="Gene3D" id="1.10.10.10">
    <property type="entry name" value="Winged helix-like DNA-binding domain superfamily/Winged helix DNA-binding domain"/>
    <property type="match status" value="1"/>
</dbReference>
<reference evidence="6 7" key="1">
    <citation type="submission" date="2009-06" db="EMBL/GenBank/DDBJ databases">
        <title>Complete sequence of Desulfovibrio salexigens DSM 2638.</title>
        <authorList>
            <consortium name="US DOE Joint Genome Institute"/>
            <person name="Lucas S."/>
            <person name="Copeland A."/>
            <person name="Lapidus A."/>
            <person name="Glavina del Rio T."/>
            <person name="Tice H."/>
            <person name="Bruce D."/>
            <person name="Goodwin L."/>
            <person name="Pitluck S."/>
            <person name="Munk A.C."/>
            <person name="Brettin T."/>
            <person name="Detter J.C."/>
            <person name="Han C."/>
            <person name="Tapia R."/>
            <person name="Larimer F."/>
            <person name="Land M."/>
            <person name="Hauser L."/>
            <person name="Kyrpides N."/>
            <person name="Anderson I."/>
            <person name="Wall J.D."/>
            <person name="Arkin A.P."/>
            <person name="Dehal P."/>
            <person name="Chivian D."/>
            <person name="Giles B."/>
            <person name="Hazen T.C."/>
        </authorList>
    </citation>
    <scope>NUCLEOTIDE SEQUENCE [LARGE SCALE GENOMIC DNA]</scope>
    <source>
        <strain evidence="7">ATCC 14822 / DSM 2638 / NCIMB 8403 / VKM B-1763</strain>
    </source>
</reference>
<dbReference type="Proteomes" id="UP000002601">
    <property type="component" value="Chromosome"/>
</dbReference>
<dbReference type="AlphaFoldDB" id="C6BU88"/>
<organism evidence="6 7">
    <name type="scientific">Maridesulfovibrio salexigens (strain ATCC 14822 / DSM 2638 / NCIMB 8403 / VKM B-1763)</name>
    <name type="common">Desulfovibrio salexigens</name>
    <dbReference type="NCBI Taxonomy" id="526222"/>
    <lineage>
        <taxon>Bacteria</taxon>
        <taxon>Pseudomonadati</taxon>
        <taxon>Thermodesulfobacteriota</taxon>
        <taxon>Desulfovibrionia</taxon>
        <taxon>Desulfovibrionales</taxon>
        <taxon>Desulfovibrionaceae</taxon>
        <taxon>Maridesulfovibrio</taxon>
    </lineage>
</organism>
<name>C6BU88_MARSD</name>
<evidence type="ECO:0000256" key="2">
    <source>
        <dbReference type="ARBA" id="ARBA00023015"/>
    </source>
</evidence>
<feature type="domain" description="HTH lysR-type" evidence="5">
    <location>
        <begin position="3"/>
        <end position="60"/>
    </location>
</feature>
<dbReference type="Pfam" id="PF00126">
    <property type="entry name" value="HTH_1"/>
    <property type="match status" value="1"/>
</dbReference>
<dbReference type="STRING" id="526222.Desal_3752"/>
<dbReference type="InterPro" id="IPR005119">
    <property type="entry name" value="LysR_subst-bd"/>
</dbReference>
<dbReference type="Pfam" id="PF03466">
    <property type="entry name" value="LysR_substrate"/>
    <property type="match status" value="1"/>
</dbReference>
<dbReference type="InterPro" id="IPR000847">
    <property type="entry name" value="LysR_HTH_N"/>
</dbReference>
<dbReference type="RefSeq" id="WP_015853613.1">
    <property type="nucleotide sequence ID" value="NC_012881.1"/>
</dbReference>
<evidence type="ECO:0000256" key="3">
    <source>
        <dbReference type="ARBA" id="ARBA00023125"/>
    </source>
</evidence>
<accession>C6BU88</accession>
<dbReference type="GO" id="GO:0003700">
    <property type="term" value="F:DNA-binding transcription factor activity"/>
    <property type="evidence" value="ECO:0007669"/>
    <property type="project" value="InterPro"/>
</dbReference>
<protein>
    <submittedName>
        <fullName evidence="6">Transcriptional regulator, LysR family</fullName>
    </submittedName>
</protein>
<evidence type="ECO:0000313" key="7">
    <source>
        <dbReference type="Proteomes" id="UP000002601"/>
    </source>
</evidence>
<proteinExistence type="inferred from homology"/>
<gene>
    <name evidence="6" type="ordered locus">Desal_3752</name>
</gene>
<dbReference type="CDD" id="cd05466">
    <property type="entry name" value="PBP2_LTTR_substrate"/>
    <property type="match status" value="1"/>
</dbReference>
<dbReference type="InterPro" id="IPR036388">
    <property type="entry name" value="WH-like_DNA-bd_sf"/>
</dbReference>
<dbReference type="PROSITE" id="PS50931">
    <property type="entry name" value="HTH_LYSR"/>
    <property type="match status" value="1"/>
</dbReference>
<keyword evidence="3" id="KW-0238">DNA-binding</keyword>
<dbReference type="InterPro" id="IPR036390">
    <property type="entry name" value="WH_DNA-bd_sf"/>
</dbReference>
<comment type="similarity">
    <text evidence="1">Belongs to the LysR transcriptional regulatory family.</text>
</comment>
<dbReference type="KEGG" id="dsa:Desal_3752"/>
<dbReference type="SUPFAM" id="SSF46785">
    <property type="entry name" value="Winged helix' DNA-binding domain"/>
    <property type="match status" value="1"/>
</dbReference>
<evidence type="ECO:0000256" key="4">
    <source>
        <dbReference type="ARBA" id="ARBA00023163"/>
    </source>
</evidence>